<accession>A0A218KC23</accession>
<organism evidence="1 2">
    <name type="scientific">Bacillus phage PBC2</name>
    <dbReference type="NCBI Taxonomy" id="1675029"/>
    <lineage>
        <taxon>Viruses</taxon>
        <taxon>Duplodnaviria</taxon>
        <taxon>Heunggongvirae</taxon>
        <taxon>Uroviricota</taxon>
        <taxon>Caudoviricetes</taxon>
        <taxon>Andregratiavirinae</taxon>
        <taxon>Haetaevirus</taxon>
        <taxon>Haetaevirus PBC2</taxon>
    </lineage>
</organism>
<proteinExistence type="predicted"/>
<evidence type="ECO:0000313" key="1">
    <source>
        <dbReference type="EMBL" id="AKQ08428.1"/>
    </source>
</evidence>
<dbReference type="Proteomes" id="UP000223102">
    <property type="component" value="Segment"/>
</dbReference>
<evidence type="ECO:0000313" key="2">
    <source>
        <dbReference type="Proteomes" id="UP000223102"/>
    </source>
</evidence>
<sequence>MKFININIFKKGHKTLETGVETWVVRWNQRHGEFHHDVKETAQFFTDPEEAKEFENSLKRANKLLGHTCDVMTWTKCEKVSNNGL</sequence>
<protein>
    <submittedName>
        <fullName evidence="1">Uncharacterized protein</fullName>
    </submittedName>
</protein>
<dbReference type="EMBL" id="KT070867">
    <property type="protein sequence ID" value="AKQ08428.1"/>
    <property type="molecule type" value="Genomic_DNA"/>
</dbReference>
<keyword evidence="2" id="KW-1185">Reference proteome</keyword>
<gene>
    <name evidence="1" type="ORF">PBC2_113</name>
</gene>
<reference evidence="1 2" key="1">
    <citation type="submission" date="2015-06" db="EMBL/GenBank/DDBJ databases">
        <title>Complete genome sequence of Bacillus cereus phage PBC2.</title>
        <authorList>
            <person name="Kong M."/>
            <person name="Ryu S."/>
        </authorList>
    </citation>
    <scope>NUCLEOTIDE SEQUENCE [LARGE SCALE GENOMIC DNA]</scope>
</reference>
<name>A0A218KC23_9CAUD</name>